<dbReference type="EMBL" id="JACVVK020000410">
    <property type="protein sequence ID" value="KAK7475309.1"/>
    <property type="molecule type" value="Genomic_DNA"/>
</dbReference>
<reference evidence="1 2" key="1">
    <citation type="journal article" date="2023" name="Sci. Data">
        <title>Genome assembly of the Korean intertidal mud-creeper Batillaria attramentaria.</title>
        <authorList>
            <person name="Patra A.K."/>
            <person name="Ho P.T."/>
            <person name="Jun S."/>
            <person name="Lee S.J."/>
            <person name="Kim Y."/>
            <person name="Won Y.J."/>
        </authorList>
    </citation>
    <scope>NUCLEOTIDE SEQUENCE [LARGE SCALE GENOMIC DNA]</scope>
    <source>
        <strain evidence="1">Wonlab-2016</strain>
    </source>
</reference>
<name>A0ABD0JK03_9CAEN</name>
<accession>A0ABD0JK03</accession>
<evidence type="ECO:0000313" key="1">
    <source>
        <dbReference type="EMBL" id="KAK7475309.1"/>
    </source>
</evidence>
<organism evidence="1 2">
    <name type="scientific">Batillaria attramentaria</name>
    <dbReference type="NCBI Taxonomy" id="370345"/>
    <lineage>
        <taxon>Eukaryota</taxon>
        <taxon>Metazoa</taxon>
        <taxon>Spiralia</taxon>
        <taxon>Lophotrochozoa</taxon>
        <taxon>Mollusca</taxon>
        <taxon>Gastropoda</taxon>
        <taxon>Caenogastropoda</taxon>
        <taxon>Sorbeoconcha</taxon>
        <taxon>Cerithioidea</taxon>
        <taxon>Batillariidae</taxon>
        <taxon>Batillaria</taxon>
    </lineage>
</organism>
<keyword evidence="2" id="KW-1185">Reference proteome</keyword>
<protein>
    <submittedName>
        <fullName evidence="1">Uncharacterized protein</fullName>
    </submittedName>
</protein>
<comment type="caution">
    <text evidence="1">The sequence shown here is derived from an EMBL/GenBank/DDBJ whole genome shotgun (WGS) entry which is preliminary data.</text>
</comment>
<sequence>MGSGKPEDSQAGGRVGGSLTRQGLCNHGCSTRWPISTGGKQDGEERILCSLVSYARHCLFRQKIPNTYSARSVTCTNFYLITYSGHIRANSNEDQRWLSGWVRSVLETRQ</sequence>
<dbReference type="Proteomes" id="UP001519460">
    <property type="component" value="Unassembled WGS sequence"/>
</dbReference>
<gene>
    <name evidence="1" type="ORF">BaRGS_00033456</name>
</gene>
<dbReference type="AlphaFoldDB" id="A0ABD0JK03"/>
<evidence type="ECO:0000313" key="2">
    <source>
        <dbReference type="Proteomes" id="UP001519460"/>
    </source>
</evidence>
<proteinExistence type="predicted"/>